<evidence type="ECO:0000256" key="2">
    <source>
        <dbReference type="ARBA" id="ARBA00023015"/>
    </source>
</evidence>
<evidence type="ECO:0000313" key="8">
    <source>
        <dbReference type="Proteomes" id="UP000002774"/>
    </source>
</evidence>
<dbReference type="Pfam" id="PF04542">
    <property type="entry name" value="Sigma70_r2"/>
    <property type="match status" value="1"/>
</dbReference>
<dbReference type="Gene3D" id="1.10.1740.10">
    <property type="match status" value="1"/>
</dbReference>
<dbReference type="NCBIfam" id="TIGR02937">
    <property type="entry name" value="sigma70-ECF"/>
    <property type="match status" value="1"/>
</dbReference>
<comment type="similarity">
    <text evidence="1">Belongs to the sigma-70 factor family. ECF subfamily.</text>
</comment>
<keyword evidence="8" id="KW-1185">Reference proteome</keyword>
<dbReference type="NCBIfam" id="TIGR02985">
    <property type="entry name" value="Sig70_bacteroi1"/>
    <property type="match status" value="1"/>
</dbReference>
<dbReference type="Proteomes" id="UP000002774">
    <property type="component" value="Chromosome"/>
</dbReference>
<feature type="domain" description="RNA polymerase sigma-70 region 2" evidence="5">
    <location>
        <begin position="27"/>
        <end position="91"/>
    </location>
</feature>
<dbReference type="STRING" id="714943.Mucpa_7160"/>
<dbReference type="GO" id="GO:0003677">
    <property type="term" value="F:DNA binding"/>
    <property type="evidence" value="ECO:0007669"/>
    <property type="project" value="InterPro"/>
</dbReference>
<dbReference type="InterPro" id="IPR007627">
    <property type="entry name" value="RNA_pol_sigma70_r2"/>
</dbReference>
<evidence type="ECO:0000259" key="6">
    <source>
        <dbReference type="Pfam" id="PF08281"/>
    </source>
</evidence>
<keyword evidence="4" id="KW-0804">Transcription</keyword>
<protein>
    <submittedName>
        <fullName evidence="7">RNA polymerase, sigma-24 subunit, ECF subfamily</fullName>
    </submittedName>
</protein>
<evidence type="ECO:0000313" key="7">
    <source>
        <dbReference type="EMBL" id="EHQ31203.1"/>
    </source>
</evidence>
<dbReference type="RefSeq" id="WP_008513492.1">
    <property type="nucleotide sequence ID" value="NZ_CM001403.1"/>
</dbReference>
<dbReference type="GO" id="GO:0016987">
    <property type="term" value="F:sigma factor activity"/>
    <property type="evidence" value="ECO:0007669"/>
    <property type="project" value="UniProtKB-KW"/>
</dbReference>
<dbReference type="SUPFAM" id="SSF88659">
    <property type="entry name" value="Sigma3 and sigma4 domains of RNA polymerase sigma factors"/>
    <property type="match status" value="1"/>
</dbReference>
<evidence type="ECO:0000259" key="5">
    <source>
        <dbReference type="Pfam" id="PF04542"/>
    </source>
</evidence>
<dbReference type="GO" id="GO:0006352">
    <property type="term" value="P:DNA-templated transcription initiation"/>
    <property type="evidence" value="ECO:0007669"/>
    <property type="project" value="InterPro"/>
</dbReference>
<dbReference type="InterPro" id="IPR013325">
    <property type="entry name" value="RNA_pol_sigma_r2"/>
</dbReference>
<accession>H1YBE9</accession>
<dbReference type="InterPro" id="IPR014327">
    <property type="entry name" value="RNA_pol_sigma70_bacteroid"/>
</dbReference>
<evidence type="ECO:0000256" key="1">
    <source>
        <dbReference type="ARBA" id="ARBA00010641"/>
    </source>
</evidence>
<sequence length="198" mass="22681">MAEVEVLSDAELQELMVNGDYQAFTVIYSRYVNPLKQFLFKILKSTELTEDITQEVFIKVWANRAKLAQIKSFKAYLYIAARNHALDSLKAAFRSEVAMGEVIRSFIEQRDSTAENLLDKEYRLFLDRVLASLPERTREIFALCREQGKSYDEVADILGISRNAVKNHMVFSMKILSNSVKKELGISLSILLTVLFRG</sequence>
<gene>
    <name evidence="7" type="ORF">Mucpa_7160</name>
</gene>
<proteinExistence type="inferred from homology"/>
<dbReference type="InterPro" id="IPR014284">
    <property type="entry name" value="RNA_pol_sigma-70_dom"/>
</dbReference>
<feature type="domain" description="RNA polymerase sigma factor 70 region 4 type 2" evidence="6">
    <location>
        <begin position="126"/>
        <end position="174"/>
    </location>
</feature>
<dbReference type="CDD" id="cd06171">
    <property type="entry name" value="Sigma70_r4"/>
    <property type="match status" value="1"/>
</dbReference>
<dbReference type="InterPro" id="IPR039425">
    <property type="entry name" value="RNA_pol_sigma-70-like"/>
</dbReference>
<dbReference type="EMBL" id="CM001403">
    <property type="protein sequence ID" value="EHQ31203.1"/>
    <property type="molecule type" value="Genomic_DNA"/>
</dbReference>
<evidence type="ECO:0000256" key="4">
    <source>
        <dbReference type="ARBA" id="ARBA00023163"/>
    </source>
</evidence>
<keyword evidence="2" id="KW-0805">Transcription regulation</keyword>
<dbReference type="PANTHER" id="PTHR43133:SF46">
    <property type="entry name" value="RNA POLYMERASE SIGMA-70 FACTOR ECF SUBFAMILY"/>
    <property type="match status" value="1"/>
</dbReference>
<dbReference type="Gene3D" id="1.10.10.10">
    <property type="entry name" value="Winged helix-like DNA-binding domain superfamily/Winged helix DNA-binding domain"/>
    <property type="match status" value="1"/>
</dbReference>
<keyword evidence="3" id="KW-0731">Sigma factor</keyword>
<evidence type="ECO:0000256" key="3">
    <source>
        <dbReference type="ARBA" id="ARBA00023082"/>
    </source>
</evidence>
<dbReference type="InterPro" id="IPR013249">
    <property type="entry name" value="RNA_pol_sigma70_r4_t2"/>
</dbReference>
<dbReference type="AlphaFoldDB" id="H1YBE9"/>
<organism evidence="7 8">
    <name type="scientific">Mucilaginibacter paludis DSM 18603</name>
    <dbReference type="NCBI Taxonomy" id="714943"/>
    <lineage>
        <taxon>Bacteria</taxon>
        <taxon>Pseudomonadati</taxon>
        <taxon>Bacteroidota</taxon>
        <taxon>Sphingobacteriia</taxon>
        <taxon>Sphingobacteriales</taxon>
        <taxon>Sphingobacteriaceae</taxon>
        <taxon>Mucilaginibacter</taxon>
    </lineage>
</organism>
<dbReference type="OrthoDB" id="659577at2"/>
<dbReference type="SUPFAM" id="SSF88946">
    <property type="entry name" value="Sigma2 domain of RNA polymerase sigma factors"/>
    <property type="match status" value="1"/>
</dbReference>
<dbReference type="HOGENOM" id="CLU_047691_4_1_10"/>
<dbReference type="PANTHER" id="PTHR43133">
    <property type="entry name" value="RNA POLYMERASE ECF-TYPE SIGMA FACTO"/>
    <property type="match status" value="1"/>
</dbReference>
<dbReference type="eggNOG" id="COG1595">
    <property type="taxonomic scope" value="Bacteria"/>
</dbReference>
<dbReference type="InterPro" id="IPR036388">
    <property type="entry name" value="WH-like_DNA-bd_sf"/>
</dbReference>
<name>H1YBE9_9SPHI</name>
<reference evidence="7" key="1">
    <citation type="submission" date="2011-09" db="EMBL/GenBank/DDBJ databases">
        <title>The permanent draft genome of Mucilaginibacter paludis DSM 18603.</title>
        <authorList>
            <consortium name="US DOE Joint Genome Institute (JGI-PGF)"/>
            <person name="Lucas S."/>
            <person name="Han J."/>
            <person name="Lapidus A."/>
            <person name="Bruce D."/>
            <person name="Goodwin L."/>
            <person name="Pitluck S."/>
            <person name="Peters L."/>
            <person name="Kyrpides N."/>
            <person name="Mavromatis K."/>
            <person name="Ivanova N."/>
            <person name="Mikhailova N."/>
            <person name="Held B."/>
            <person name="Detter J.C."/>
            <person name="Tapia R."/>
            <person name="Han C."/>
            <person name="Land M."/>
            <person name="Hauser L."/>
            <person name="Markowitz V."/>
            <person name="Cheng J.-F."/>
            <person name="Hugenholtz P."/>
            <person name="Woyke T."/>
            <person name="Wu D."/>
            <person name="Tindall B."/>
            <person name="Brambilla E."/>
            <person name="Klenk H.-P."/>
            <person name="Eisen J.A."/>
        </authorList>
    </citation>
    <scope>NUCLEOTIDE SEQUENCE [LARGE SCALE GENOMIC DNA]</scope>
    <source>
        <strain evidence="7">DSM 18603</strain>
    </source>
</reference>
<dbReference type="InterPro" id="IPR013324">
    <property type="entry name" value="RNA_pol_sigma_r3/r4-like"/>
</dbReference>
<dbReference type="Pfam" id="PF08281">
    <property type="entry name" value="Sigma70_r4_2"/>
    <property type="match status" value="1"/>
</dbReference>